<dbReference type="Pfam" id="PF13831">
    <property type="entry name" value="PHD_2"/>
    <property type="match status" value="1"/>
</dbReference>
<reference evidence="14" key="1">
    <citation type="submission" date="2017-02" db="UniProtKB">
        <authorList>
            <consortium name="WormBaseParasite"/>
        </authorList>
    </citation>
    <scope>IDENTIFICATION</scope>
</reference>
<dbReference type="InterPro" id="IPR019542">
    <property type="entry name" value="Enhancer_polycomb-like_N"/>
</dbReference>
<dbReference type="PROSITE" id="PS50016">
    <property type="entry name" value="ZF_PHD_2"/>
    <property type="match status" value="1"/>
</dbReference>
<dbReference type="PROSITE" id="PS50014">
    <property type="entry name" value="BROMODOMAIN_2"/>
    <property type="match status" value="1"/>
</dbReference>
<accession>A0A0N4V5U2</accession>
<dbReference type="WBParaSite" id="EVEC_0000561101-mRNA-1">
    <property type="protein sequence ID" value="EVEC_0000561101-mRNA-1"/>
    <property type="gene ID" value="EVEC_0000561101"/>
</dbReference>
<dbReference type="PROSITE" id="PS01359">
    <property type="entry name" value="ZF_PHD_1"/>
    <property type="match status" value="1"/>
</dbReference>
<feature type="domain" description="PHD-type" evidence="10">
    <location>
        <begin position="161"/>
        <end position="211"/>
    </location>
</feature>
<name>A0A0N4V5U2_ENTVE</name>
<evidence type="ECO:0000259" key="10">
    <source>
        <dbReference type="PROSITE" id="PS50016"/>
    </source>
</evidence>
<dbReference type="PANTHER" id="PTHR13793:SF107">
    <property type="entry name" value="BROMODOMAIN-CONTAINING PROTEIN HOMOLOG"/>
    <property type="match status" value="1"/>
</dbReference>
<evidence type="ECO:0000256" key="2">
    <source>
        <dbReference type="ARBA" id="ARBA00022737"/>
    </source>
</evidence>
<dbReference type="SMART" id="SM00297">
    <property type="entry name" value="BROMO"/>
    <property type="match status" value="1"/>
</dbReference>
<dbReference type="InterPro" id="IPR013083">
    <property type="entry name" value="Znf_RING/FYVE/PHD"/>
</dbReference>
<evidence type="ECO:0000256" key="5">
    <source>
        <dbReference type="ARBA" id="ARBA00023117"/>
    </source>
</evidence>
<dbReference type="InterPro" id="IPR001487">
    <property type="entry name" value="Bromodomain"/>
</dbReference>
<dbReference type="SUPFAM" id="SSF47370">
    <property type="entry name" value="Bromodomain"/>
    <property type="match status" value="1"/>
</dbReference>
<dbReference type="InterPro" id="IPR019787">
    <property type="entry name" value="Znf_PHD-finger"/>
</dbReference>
<evidence type="ECO:0000256" key="3">
    <source>
        <dbReference type="ARBA" id="ARBA00022771"/>
    </source>
</evidence>
<feature type="domain" description="Bromo" evidence="9">
    <location>
        <begin position="508"/>
        <end position="578"/>
    </location>
</feature>
<dbReference type="Proteomes" id="UP000274131">
    <property type="component" value="Unassembled WGS sequence"/>
</dbReference>
<dbReference type="GO" id="GO:0008270">
    <property type="term" value="F:zinc ion binding"/>
    <property type="evidence" value="ECO:0007669"/>
    <property type="project" value="UniProtKB-KW"/>
</dbReference>
<feature type="region of interest" description="Disordered" evidence="8">
    <location>
        <begin position="639"/>
        <end position="658"/>
    </location>
</feature>
<gene>
    <name evidence="12" type="ORF">EVEC_LOCUS5222</name>
</gene>
<dbReference type="PRINTS" id="PR00503">
    <property type="entry name" value="BROMODOMAIN"/>
</dbReference>
<dbReference type="SMART" id="SM00249">
    <property type="entry name" value="PHD"/>
    <property type="match status" value="2"/>
</dbReference>
<dbReference type="CDD" id="cd15572">
    <property type="entry name" value="PHD_BRPF"/>
    <property type="match status" value="1"/>
</dbReference>
<dbReference type="PANTHER" id="PTHR13793">
    <property type="entry name" value="PHD FINGER PROTEINS"/>
    <property type="match status" value="1"/>
</dbReference>
<keyword evidence="1" id="KW-0479">Metal-binding</keyword>
<dbReference type="FunFam" id="3.30.40.10:FF:000008">
    <property type="entry name" value="Bromodomain containing 1, isoform CRA_a"/>
    <property type="match status" value="1"/>
</dbReference>
<dbReference type="InterPro" id="IPR050701">
    <property type="entry name" value="Histone_Mod_Regulator"/>
</dbReference>
<dbReference type="STRING" id="51028.A0A0N4V5U2"/>
<dbReference type="Pfam" id="PF13832">
    <property type="entry name" value="zf-HC5HC2H_2"/>
    <property type="match status" value="1"/>
</dbReference>
<keyword evidence="2" id="KW-0677">Repeat</keyword>
<evidence type="ECO:0000256" key="7">
    <source>
        <dbReference type="PROSITE-ProRule" id="PRU00146"/>
    </source>
</evidence>
<dbReference type="GO" id="GO:0006357">
    <property type="term" value="P:regulation of transcription by RNA polymerase II"/>
    <property type="evidence" value="ECO:0007669"/>
    <property type="project" value="TreeGrafter"/>
</dbReference>
<evidence type="ECO:0000259" key="11">
    <source>
        <dbReference type="PROSITE" id="PS51805"/>
    </source>
</evidence>
<dbReference type="PROSITE" id="PS51805">
    <property type="entry name" value="EPHD"/>
    <property type="match status" value="1"/>
</dbReference>
<dbReference type="InterPro" id="IPR019786">
    <property type="entry name" value="Zinc_finger_PHD-type_CS"/>
</dbReference>
<evidence type="ECO:0000313" key="13">
    <source>
        <dbReference type="Proteomes" id="UP000274131"/>
    </source>
</evidence>
<protein>
    <submittedName>
        <fullName evidence="14">Histone-lysine N-methyltransferase</fullName>
    </submittedName>
</protein>
<keyword evidence="5 6" id="KW-0103">Bromodomain</keyword>
<feature type="compositionally biased region" description="Basic and acidic residues" evidence="8">
    <location>
        <begin position="649"/>
        <end position="658"/>
    </location>
</feature>
<evidence type="ECO:0000256" key="6">
    <source>
        <dbReference type="PROSITE-ProRule" id="PRU00035"/>
    </source>
</evidence>
<evidence type="ECO:0000259" key="9">
    <source>
        <dbReference type="PROSITE" id="PS50014"/>
    </source>
</evidence>
<dbReference type="OrthoDB" id="20839at2759"/>
<evidence type="ECO:0000256" key="4">
    <source>
        <dbReference type="ARBA" id="ARBA00022833"/>
    </source>
</evidence>
<dbReference type="InterPro" id="IPR034732">
    <property type="entry name" value="EPHD"/>
</dbReference>
<dbReference type="InterPro" id="IPR036427">
    <property type="entry name" value="Bromodomain-like_sf"/>
</dbReference>
<evidence type="ECO:0000313" key="14">
    <source>
        <dbReference type="WBParaSite" id="EVEC_0000561101-mRNA-1"/>
    </source>
</evidence>
<dbReference type="SUPFAM" id="SSF57903">
    <property type="entry name" value="FYVE/PHD zinc finger"/>
    <property type="match status" value="1"/>
</dbReference>
<dbReference type="InterPro" id="IPR001965">
    <property type="entry name" value="Znf_PHD"/>
</dbReference>
<feature type="domain" description="PHD-type" evidence="11">
    <location>
        <begin position="215"/>
        <end position="332"/>
    </location>
</feature>
<dbReference type="AlphaFoldDB" id="A0A0N4V5U2"/>
<sequence>MRTPGEVQLPPEKIVDVCINGRTVHVNVMQPMQVRFVEDSSLPSSKRSDAVFARYRGTRNAVTLPKRGVRVLQRVAGTTFVCPKDYVKFKMKTSEELDALVEYEVDEEDIEWLRLFNKEMKNEEFLTEETFEKVIDRLEKESFFQCSKGAMGFYNHSVDQDAECCICNDGEVSNVNQIIFCDMCNIPVHQDCYGVPYIPEGIWLCRKCQLSPSSPVECVLCPSSHGAFKQTVDGRWAHVVCATWLNEVHFANNVFLEPIDGVEESLRIRRRLRCIVCKQKRGACLQCSKKSCTRSFHVTCARTAGLEMRTVTINKPNSECDFKYLASCHYHSSAFKREVSSGSDVAKMKRKMDELMKKAREKLQARSHEAPPFSLPTVSSQTLSNIRYEVGISETTMQHVQKYWEQKRSARCGVPLIRRLMVPTKSFQNHKSQRVEGSSENDTVEETNENAFSVIRNWLERTRLLCELVKKREKLKLEYVRYTHCASMVNRYTKPLHSVMSDVLDSITSKDYSNVFANPVTDKEVPGYSTIIKNPMDLSTMRKKLARGEYKKLSNIKDDFVLMMHNCSTFNRHNQWFWKYGHRLNRIGLKYFKAAERNLVHFFVFNGRLLIIKLLKTPETLTAISNIALTRNERSCVCDDQPTTSAKSPKSDTDTPVENDRRFEVSVNGRRGWKRTPMGLSNSLPLKRVKNSGSDFSVEIGYDFQHNDIVWVECEGKRQIGRVVDLRMKVSNIYVLMDNDPVDDMIKERPKDYSQHTLVYFFGKQNSW</sequence>
<keyword evidence="4" id="KW-0862">Zinc</keyword>
<reference evidence="12 13" key="2">
    <citation type="submission" date="2018-10" db="EMBL/GenBank/DDBJ databases">
        <authorList>
            <consortium name="Pathogen Informatics"/>
        </authorList>
    </citation>
    <scope>NUCLEOTIDE SEQUENCE [LARGE SCALE GENOMIC DNA]</scope>
</reference>
<keyword evidence="13" id="KW-1185">Reference proteome</keyword>
<evidence type="ECO:0000256" key="8">
    <source>
        <dbReference type="SAM" id="MobiDB-lite"/>
    </source>
</evidence>
<dbReference type="Pfam" id="PF00439">
    <property type="entry name" value="Bromodomain"/>
    <property type="match status" value="1"/>
</dbReference>
<dbReference type="Gene3D" id="3.30.40.10">
    <property type="entry name" value="Zinc/RING finger domain, C3HC4 (zinc finger)"/>
    <property type="match status" value="2"/>
</dbReference>
<dbReference type="Pfam" id="PF10513">
    <property type="entry name" value="EPL1"/>
    <property type="match status" value="1"/>
</dbReference>
<dbReference type="EMBL" id="UXUI01008093">
    <property type="protein sequence ID" value="VDD90471.1"/>
    <property type="molecule type" value="Genomic_DNA"/>
</dbReference>
<evidence type="ECO:0000256" key="1">
    <source>
        <dbReference type="ARBA" id="ARBA00022723"/>
    </source>
</evidence>
<keyword evidence="3 7" id="KW-0863">Zinc-finger</keyword>
<proteinExistence type="predicted"/>
<organism evidence="14">
    <name type="scientific">Enterobius vermicularis</name>
    <name type="common">Human pinworm</name>
    <dbReference type="NCBI Taxonomy" id="51028"/>
    <lineage>
        <taxon>Eukaryota</taxon>
        <taxon>Metazoa</taxon>
        <taxon>Ecdysozoa</taxon>
        <taxon>Nematoda</taxon>
        <taxon>Chromadorea</taxon>
        <taxon>Rhabditida</taxon>
        <taxon>Spirurina</taxon>
        <taxon>Oxyuridomorpha</taxon>
        <taxon>Oxyuroidea</taxon>
        <taxon>Oxyuridae</taxon>
        <taxon>Enterobius</taxon>
    </lineage>
</organism>
<dbReference type="InterPro" id="IPR011011">
    <property type="entry name" value="Znf_FYVE_PHD"/>
</dbReference>
<dbReference type="Gene3D" id="1.20.920.10">
    <property type="entry name" value="Bromodomain-like"/>
    <property type="match status" value="1"/>
</dbReference>
<evidence type="ECO:0000313" key="12">
    <source>
        <dbReference type="EMBL" id="VDD90471.1"/>
    </source>
</evidence>